<dbReference type="AlphaFoldDB" id="A0A8J2PGM7"/>
<keyword evidence="4" id="KW-1185">Reference proteome</keyword>
<dbReference type="PANTHER" id="PTHR24322">
    <property type="entry name" value="PKSB"/>
    <property type="match status" value="1"/>
</dbReference>
<comment type="similarity">
    <text evidence="1">Belongs to the short-chain dehydrogenases/reductases (SDR) family.</text>
</comment>
<gene>
    <name evidence="3" type="ORF">AFUS01_LOCUS32931</name>
</gene>
<evidence type="ECO:0000256" key="2">
    <source>
        <dbReference type="ARBA" id="ARBA00023002"/>
    </source>
</evidence>
<proteinExistence type="inferred from homology"/>
<evidence type="ECO:0000313" key="4">
    <source>
        <dbReference type="Proteomes" id="UP000708208"/>
    </source>
</evidence>
<dbReference type="Pfam" id="PF00106">
    <property type="entry name" value="adh_short"/>
    <property type="match status" value="1"/>
</dbReference>
<dbReference type="InterPro" id="IPR002347">
    <property type="entry name" value="SDR_fam"/>
</dbReference>
<evidence type="ECO:0000313" key="3">
    <source>
        <dbReference type="EMBL" id="CAG7822673.1"/>
    </source>
</evidence>
<reference evidence="3" key="1">
    <citation type="submission" date="2021-06" db="EMBL/GenBank/DDBJ databases">
        <authorList>
            <person name="Hodson N. C."/>
            <person name="Mongue J. A."/>
            <person name="Jaron S. K."/>
        </authorList>
    </citation>
    <scope>NUCLEOTIDE SEQUENCE</scope>
</reference>
<keyword evidence="2" id="KW-0560">Oxidoreductase</keyword>
<evidence type="ECO:0000256" key="1">
    <source>
        <dbReference type="ARBA" id="ARBA00006484"/>
    </source>
</evidence>
<evidence type="ECO:0008006" key="5">
    <source>
        <dbReference type="Google" id="ProtNLM"/>
    </source>
</evidence>
<feature type="non-terminal residue" evidence="3">
    <location>
        <position position="1"/>
    </location>
</feature>
<name>A0A8J2PGM7_9HEXA</name>
<protein>
    <recommendedName>
        <fullName evidence="5">Short-chain dehydrogenase</fullName>
    </recommendedName>
</protein>
<dbReference type="GO" id="GO:0016616">
    <property type="term" value="F:oxidoreductase activity, acting on the CH-OH group of donors, NAD or NADP as acceptor"/>
    <property type="evidence" value="ECO:0007669"/>
    <property type="project" value="TreeGrafter"/>
</dbReference>
<comment type="caution">
    <text evidence="3">The sequence shown here is derived from an EMBL/GenBank/DDBJ whole genome shotgun (WGS) entry which is preliminary data.</text>
</comment>
<organism evidence="3 4">
    <name type="scientific">Allacma fusca</name>
    <dbReference type="NCBI Taxonomy" id="39272"/>
    <lineage>
        <taxon>Eukaryota</taxon>
        <taxon>Metazoa</taxon>
        <taxon>Ecdysozoa</taxon>
        <taxon>Arthropoda</taxon>
        <taxon>Hexapoda</taxon>
        <taxon>Collembola</taxon>
        <taxon>Symphypleona</taxon>
        <taxon>Sminthuridae</taxon>
        <taxon>Allacma</taxon>
    </lineage>
</organism>
<sequence length="109" mass="11723">MFFPGSPIKLEEEIVLVTGGANGIGRAICHELAERGKNLTIIIWDVNEKASVETVLELKSLGLRNAFAFNVDVSNRQQVADIAAEIRETIGDVSILFNNAGISGNLIEG</sequence>
<dbReference type="OrthoDB" id="5840532at2759"/>
<dbReference type="EMBL" id="CAJVCH010527072">
    <property type="protein sequence ID" value="CAG7822673.1"/>
    <property type="molecule type" value="Genomic_DNA"/>
</dbReference>
<dbReference type="Proteomes" id="UP000708208">
    <property type="component" value="Unassembled WGS sequence"/>
</dbReference>
<accession>A0A8J2PGM7</accession>
<dbReference type="PANTHER" id="PTHR24322:SF736">
    <property type="entry name" value="RETINOL DEHYDROGENASE 10"/>
    <property type="match status" value="1"/>
</dbReference>